<dbReference type="SUPFAM" id="SSF53756">
    <property type="entry name" value="UDP-Glycosyltransferase/glycogen phosphorylase"/>
    <property type="match status" value="1"/>
</dbReference>
<dbReference type="EMBL" id="JBHTLD010000152">
    <property type="protein sequence ID" value="MFD1187550.1"/>
    <property type="molecule type" value="Genomic_DNA"/>
</dbReference>
<dbReference type="RefSeq" id="WP_377529294.1">
    <property type="nucleotide sequence ID" value="NZ_JBHTLD010000152.1"/>
</dbReference>
<dbReference type="Proteomes" id="UP001597094">
    <property type="component" value="Unassembled WGS sequence"/>
</dbReference>
<feature type="domain" description="Glycosyltransferase subfamily 4-like N-terminal" evidence="2">
    <location>
        <begin position="14"/>
        <end position="111"/>
    </location>
</feature>
<dbReference type="InterPro" id="IPR050194">
    <property type="entry name" value="Glycosyltransferase_grp1"/>
</dbReference>
<dbReference type="Pfam" id="PF00534">
    <property type="entry name" value="Glycos_transf_1"/>
    <property type="match status" value="1"/>
</dbReference>
<dbReference type="CDD" id="cd03801">
    <property type="entry name" value="GT4_PimA-like"/>
    <property type="match status" value="1"/>
</dbReference>
<gene>
    <name evidence="3" type="ORF">ACFQ2O_15135</name>
</gene>
<feature type="domain" description="Glycosyl transferase family 1" evidence="1">
    <location>
        <begin position="211"/>
        <end position="364"/>
    </location>
</feature>
<keyword evidence="3" id="KW-0808">Transferase</keyword>
<protein>
    <submittedName>
        <fullName evidence="3">Glycosyltransferase family 4 protein</fullName>
        <ecNumber evidence="3">2.4.-.-</ecNumber>
    </submittedName>
</protein>
<keyword evidence="4" id="KW-1185">Reference proteome</keyword>
<accession>A0ABW3SVH1</accession>
<dbReference type="InterPro" id="IPR028098">
    <property type="entry name" value="Glyco_trans_4-like_N"/>
</dbReference>
<keyword evidence="3" id="KW-0328">Glycosyltransferase</keyword>
<proteinExistence type="predicted"/>
<name>A0ABW3SVH1_9BACT</name>
<comment type="caution">
    <text evidence="3">The sequence shown here is derived from an EMBL/GenBank/DDBJ whole genome shotgun (WGS) entry which is preliminary data.</text>
</comment>
<dbReference type="PANTHER" id="PTHR45947">
    <property type="entry name" value="SULFOQUINOVOSYL TRANSFERASE SQD2"/>
    <property type="match status" value="1"/>
</dbReference>
<sequence>MRILLIHNYYKQAGGEDTVFHQEAALLQEHGHEVEQLTFSNNDVKTKRQKLQAALGVVHNMQSARIIKEKLEQFKPDVVHVHNFFPLVSPAVFDVCYKAGVPVVMTLHNYRLICPSALLHYNGKVQLSNVHKIFPIKPILQGVYRGSKIETASVVLTTGLHKLLGTWQKKVTKFISLTPGASDLFLHSSLKIKPDQLVVKPNFTADIGIGANVRDKYVLYIGRLTQEKGIETLLKAHTLKPFPLKIVGGGPLQEHVAAYAAANSSTVEYVGYRKREEAMELLKNAEALVFPSEWFETFGMTVVEAFSTATPVLAANIGGAAHLVQHEYNGLLYTPGNAAELREQVQKIQHNVSYARELGTNARKSYEAKYTPEVNYALLLKIYQDSIAQTQKALQ</sequence>
<dbReference type="Gene3D" id="3.40.50.2000">
    <property type="entry name" value="Glycogen Phosphorylase B"/>
    <property type="match status" value="2"/>
</dbReference>
<dbReference type="Pfam" id="PF13439">
    <property type="entry name" value="Glyco_transf_4"/>
    <property type="match status" value="1"/>
</dbReference>
<dbReference type="EC" id="2.4.-.-" evidence="3"/>
<evidence type="ECO:0000313" key="4">
    <source>
        <dbReference type="Proteomes" id="UP001597094"/>
    </source>
</evidence>
<reference evidence="4" key="1">
    <citation type="journal article" date="2019" name="Int. J. Syst. Evol. Microbiol.">
        <title>The Global Catalogue of Microorganisms (GCM) 10K type strain sequencing project: providing services to taxonomists for standard genome sequencing and annotation.</title>
        <authorList>
            <consortium name="The Broad Institute Genomics Platform"/>
            <consortium name="The Broad Institute Genome Sequencing Center for Infectious Disease"/>
            <person name="Wu L."/>
            <person name="Ma J."/>
        </authorList>
    </citation>
    <scope>NUCLEOTIDE SEQUENCE [LARGE SCALE GENOMIC DNA]</scope>
    <source>
        <strain evidence="4">JCM 31319</strain>
    </source>
</reference>
<dbReference type="GO" id="GO:0016757">
    <property type="term" value="F:glycosyltransferase activity"/>
    <property type="evidence" value="ECO:0007669"/>
    <property type="project" value="UniProtKB-KW"/>
</dbReference>
<evidence type="ECO:0000313" key="3">
    <source>
        <dbReference type="EMBL" id="MFD1187550.1"/>
    </source>
</evidence>
<dbReference type="InterPro" id="IPR001296">
    <property type="entry name" value="Glyco_trans_1"/>
</dbReference>
<evidence type="ECO:0000259" key="2">
    <source>
        <dbReference type="Pfam" id="PF13439"/>
    </source>
</evidence>
<organism evidence="3 4">
    <name type="scientific">Pontibacter rugosus</name>
    <dbReference type="NCBI Taxonomy" id="1745966"/>
    <lineage>
        <taxon>Bacteria</taxon>
        <taxon>Pseudomonadati</taxon>
        <taxon>Bacteroidota</taxon>
        <taxon>Cytophagia</taxon>
        <taxon>Cytophagales</taxon>
        <taxon>Hymenobacteraceae</taxon>
        <taxon>Pontibacter</taxon>
    </lineage>
</organism>
<evidence type="ECO:0000259" key="1">
    <source>
        <dbReference type="Pfam" id="PF00534"/>
    </source>
</evidence>
<dbReference type="PANTHER" id="PTHR45947:SF13">
    <property type="entry name" value="TRANSFERASE"/>
    <property type="match status" value="1"/>
</dbReference>